<dbReference type="Proteomes" id="UP000253769">
    <property type="component" value="Unassembled WGS sequence"/>
</dbReference>
<feature type="region of interest" description="Disordered" evidence="1">
    <location>
        <begin position="88"/>
        <end position="107"/>
    </location>
</feature>
<gene>
    <name evidence="2" type="ORF">DV711_00480</name>
</gene>
<evidence type="ECO:0000256" key="1">
    <source>
        <dbReference type="SAM" id="MobiDB-lite"/>
    </source>
</evidence>
<dbReference type="EMBL" id="QQOH01000001">
    <property type="protein sequence ID" value="RDE24117.1"/>
    <property type="molecule type" value="Genomic_DNA"/>
</dbReference>
<sequence>MKESSAIYRVLFVNQDELFEVYARQVYQADMYGFIEIEEFVFGSRSQMLVDPGEERLKSLFGDVRRSFIPMHAIVRIDEVEKEGVSKVSEAKGQVTPFPLTPGPRKE</sequence>
<proteinExistence type="predicted"/>
<dbReference type="PIRSF" id="PIRSF028538">
    <property type="entry name" value="DUF1820"/>
    <property type="match status" value="1"/>
</dbReference>
<keyword evidence="3" id="KW-1185">Reference proteome</keyword>
<evidence type="ECO:0000313" key="2">
    <source>
        <dbReference type="EMBL" id="RDE24117.1"/>
    </source>
</evidence>
<organism evidence="2 3">
    <name type="scientific">Motiliproteus coralliicola</name>
    <dbReference type="NCBI Taxonomy" id="2283196"/>
    <lineage>
        <taxon>Bacteria</taxon>
        <taxon>Pseudomonadati</taxon>
        <taxon>Pseudomonadota</taxon>
        <taxon>Gammaproteobacteria</taxon>
        <taxon>Oceanospirillales</taxon>
        <taxon>Oceanospirillaceae</taxon>
        <taxon>Motiliproteus</taxon>
    </lineage>
</organism>
<dbReference type="AlphaFoldDB" id="A0A369WR19"/>
<dbReference type="InterPro" id="IPR014949">
    <property type="entry name" value="DUF1820"/>
</dbReference>
<protein>
    <submittedName>
        <fullName evidence="2">DUF1820 family protein</fullName>
    </submittedName>
</protein>
<evidence type="ECO:0000313" key="3">
    <source>
        <dbReference type="Proteomes" id="UP000253769"/>
    </source>
</evidence>
<accession>A0A369WR19</accession>
<name>A0A369WR19_9GAMM</name>
<dbReference type="RefSeq" id="WP_114693699.1">
    <property type="nucleotide sequence ID" value="NZ_QQOH01000001.1"/>
</dbReference>
<reference evidence="2 3" key="1">
    <citation type="submission" date="2018-07" db="EMBL/GenBank/DDBJ databases">
        <title>Motiliproteus coralliicola sp. nov., a bacterium isolated from Coral.</title>
        <authorList>
            <person name="Wang G."/>
        </authorList>
    </citation>
    <scope>NUCLEOTIDE SEQUENCE [LARGE SCALE GENOMIC DNA]</scope>
    <source>
        <strain evidence="2 3">C34</strain>
    </source>
</reference>
<dbReference type="OrthoDB" id="5641137at2"/>
<comment type="caution">
    <text evidence="2">The sequence shown here is derived from an EMBL/GenBank/DDBJ whole genome shotgun (WGS) entry which is preliminary data.</text>
</comment>
<dbReference type="Pfam" id="PF08850">
    <property type="entry name" value="DUF1820"/>
    <property type="match status" value="1"/>
</dbReference>